<dbReference type="RefSeq" id="WP_184129980.1">
    <property type="nucleotide sequence ID" value="NZ_JACHKT010000003.1"/>
</dbReference>
<reference evidence="1 2" key="1">
    <citation type="submission" date="2020-08" db="EMBL/GenBank/DDBJ databases">
        <title>Functional genomics of gut bacteria from endangered species of beetles.</title>
        <authorList>
            <person name="Carlos-Shanley C."/>
        </authorList>
    </citation>
    <scope>NUCLEOTIDE SEQUENCE [LARGE SCALE GENOMIC DNA]</scope>
    <source>
        <strain evidence="1 2">S00070</strain>
    </source>
</reference>
<dbReference type="Proteomes" id="UP000524404">
    <property type="component" value="Unassembled WGS sequence"/>
</dbReference>
<organism evidence="1 2">
    <name type="scientific">Arcicella rosea</name>
    <dbReference type="NCBI Taxonomy" id="502909"/>
    <lineage>
        <taxon>Bacteria</taxon>
        <taxon>Pseudomonadati</taxon>
        <taxon>Bacteroidota</taxon>
        <taxon>Cytophagia</taxon>
        <taxon>Cytophagales</taxon>
        <taxon>Flectobacillaceae</taxon>
        <taxon>Arcicella</taxon>
    </lineage>
</organism>
<evidence type="ECO:0000313" key="2">
    <source>
        <dbReference type="Proteomes" id="UP000524404"/>
    </source>
</evidence>
<proteinExistence type="predicted"/>
<evidence type="ECO:0000313" key="1">
    <source>
        <dbReference type="EMBL" id="MBB6001941.1"/>
    </source>
</evidence>
<gene>
    <name evidence="1" type="ORF">HNP25_000590</name>
</gene>
<protein>
    <recommendedName>
        <fullName evidence="3">Immunity protein 30</fullName>
    </recommendedName>
</protein>
<evidence type="ECO:0008006" key="3">
    <source>
        <dbReference type="Google" id="ProtNLM"/>
    </source>
</evidence>
<keyword evidence="2" id="KW-1185">Reference proteome</keyword>
<dbReference type="AlphaFoldDB" id="A0A841ER81"/>
<name>A0A841ER81_9BACT</name>
<comment type="caution">
    <text evidence="1">The sequence shown here is derived from an EMBL/GenBank/DDBJ whole genome shotgun (WGS) entry which is preliminary data.</text>
</comment>
<accession>A0A841ER81</accession>
<dbReference type="EMBL" id="JACHKT010000003">
    <property type="protein sequence ID" value="MBB6001941.1"/>
    <property type="molecule type" value="Genomic_DNA"/>
</dbReference>
<sequence length="158" mass="18702">MNDKLYSRLYEIRYVLDDNIEEYKALFEEMYDNKDSTTFRKFCSVLLDESPSGNTSDIYAMWKEYVENYFDVTTNVGTYIYELLLNVDAFIPQAEFILQMSIIRILNNKNNIPIFLEIIPTIHSEHHSNYIIIKKLIENIKSEGRSTFWLDTILDGMP</sequence>